<proteinExistence type="predicted"/>
<dbReference type="PANTHER" id="PTHR31025">
    <property type="entry name" value="SI:CH211-196P9.1-RELATED"/>
    <property type="match status" value="1"/>
</dbReference>
<reference evidence="2" key="1">
    <citation type="submission" date="2025-08" db="UniProtKB">
        <authorList>
            <consortium name="Ensembl"/>
        </authorList>
    </citation>
    <scope>IDENTIFICATION</scope>
</reference>
<feature type="region of interest" description="Disordered" evidence="1">
    <location>
        <begin position="77"/>
        <end position="97"/>
    </location>
</feature>
<dbReference type="Ensembl" id="ENSPKIT00000019741.1">
    <property type="protein sequence ID" value="ENSPKIP00000038747.1"/>
    <property type="gene ID" value="ENSPKIG00000016397.1"/>
</dbReference>
<feature type="compositionally biased region" description="Low complexity" evidence="1">
    <location>
        <begin position="77"/>
        <end position="91"/>
    </location>
</feature>
<feature type="compositionally biased region" description="Polar residues" evidence="1">
    <location>
        <begin position="217"/>
        <end position="234"/>
    </location>
</feature>
<dbReference type="GeneTree" id="ENSGT00940000163828"/>
<name>A0A3B3T6F9_9TELE</name>
<reference evidence="2" key="2">
    <citation type="submission" date="2025-09" db="UniProtKB">
        <authorList>
            <consortium name="Ensembl"/>
        </authorList>
    </citation>
    <scope>IDENTIFICATION</scope>
</reference>
<organism evidence="2 3">
    <name type="scientific">Paramormyrops kingsleyae</name>
    <dbReference type="NCBI Taxonomy" id="1676925"/>
    <lineage>
        <taxon>Eukaryota</taxon>
        <taxon>Metazoa</taxon>
        <taxon>Chordata</taxon>
        <taxon>Craniata</taxon>
        <taxon>Vertebrata</taxon>
        <taxon>Euteleostomi</taxon>
        <taxon>Actinopterygii</taxon>
        <taxon>Neopterygii</taxon>
        <taxon>Teleostei</taxon>
        <taxon>Osteoglossocephala</taxon>
        <taxon>Osteoglossomorpha</taxon>
        <taxon>Osteoglossiformes</taxon>
        <taxon>Mormyridae</taxon>
        <taxon>Paramormyrops</taxon>
    </lineage>
</organism>
<protein>
    <submittedName>
        <fullName evidence="2">Uncharacterized protein</fullName>
    </submittedName>
</protein>
<evidence type="ECO:0000313" key="3">
    <source>
        <dbReference type="Proteomes" id="UP000261540"/>
    </source>
</evidence>
<keyword evidence="3" id="KW-1185">Reference proteome</keyword>
<evidence type="ECO:0000313" key="2">
    <source>
        <dbReference type="Ensembl" id="ENSPKIP00000038747.1"/>
    </source>
</evidence>
<feature type="region of interest" description="Disordered" evidence="1">
    <location>
        <begin position="201"/>
        <end position="249"/>
    </location>
</feature>
<evidence type="ECO:0000256" key="1">
    <source>
        <dbReference type="SAM" id="MobiDB-lite"/>
    </source>
</evidence>
<accession>A0A3B3T6F9</accession>
<dbReference type="AlphaFoldDB" id="A0A3B3T6F9"/>
<dbReference type="PANTHER" id="PTHR31025:SF30">
    <property type="entry name" value="SI:DKEY-15H8.17"/>
    <property type="match status" value="1"/>
</dbReference>
<dbReference type="Proteomes" id="UP000261540">
    <property type="component" value="Unplaced"/>
</dbReference>
<sequence>MSSIRDEIKVIIFKALPSLSEDTRQQIITTLERSGVESIEDLKYVQQDDISNLLPVIQQRKLLQSFKMVQSCSSPSALSSSSSASSPGISSRAIHSVNRSSTWPETFEVPRDKMPEEVQSAIANNKRPAPDKRRQMIQILVDEIRKYEANPTRNECLIMCRNIVRQYPSSTGPSSADMTPGGKMIGGGYTSLVSQVKTRIENINREGTLKRHRSTRMSEQQQKPTDSYGCTQFQPAPPTEETNESLERKQQQLENIYRQEGIHGGERAEVIHLMKTTFSLQRNQINQTPWPYLFTQKGIYCHFELLTGVNVLHAMEQCIQECGQGIETYLRTKAKNMVALSQNEDVELSLRLIQLLMTYFDENIEGLLILADVSYVNIMCNVIILKMLLTSLSIENHVICEGVQPSFTTGLAAVFAVYYVLNLQYQEEASRTLEFVHRCFVGINPEKGTKAYQGKVVSKKTGKLVQKKVATVNSHVATLIKKTLGL</sequence>